<dbReference type="AlphaFoldDB" id="A0A839SP44"/>
<organism evidence="1 2">
    <name type="scientific">Mucilaginibacter gotjawali</name>
    <dbReference type="NCBI Taxonomy" id="1550579"/>
    <lineage>
        <taxon>Bacteria</taxon>
        <taxon>Pseudomonadati</taxon>
        <taxon>Bacteroidota</taxon>
        <taxon>Sphingobacteriia</taxon>
        <taxon>Sphingobacteriales</taxon>
        <taxon>Sphingobacteriaceae</taxon>
        <taxon>Mucilaginibacter</taxon>
    </lineage>
</organism>
<dbReference type="EMBL" id="JACHWX010000019">
    <property type="protein sequence ID" value="MBB3058259.1"/>
    <property type="molecule type" value="Genomic_DNA"/>
</dbReference>
<dbReference type="RefSeq" id="WP_183476291.1">
    <property type="nucleotide sequence ID" value="NZ_JACHWX010000019.1"/>
</dbReference>
<dbReference type="Proteomes" id="UP000539265">
    <property type="component" value="Unassembled WGS sequence"/>
</dbReference>
<evidence type="ECO:0000313" key="2">
    <source>
        <dbReference type="Proteomes" id="UP000539265"/>
    </source>
</evidence>
<sequence>MKNKFLVAGIIVLGICFSSCKTKNKPSDNIDLGISNNSLNNEQIDVEIFTNGKQFFKKKLIKSFYFEKHRLRPGNYLLKISIKNRNLSNTYNVAVEEDQSYLMTLDYTYTPPFDSAKFFIVKHAIKNRVIKQQDSSLFLKDVENNKASYKESPRKIRFEFINRKNIGIN</sequence>
<gene>
    <name evidence="1" type="ORF">FHS11_004708</name>
</gene>
<protein>
    <submittedName>
        <fullName evidence="1">Uncharacterized protein</fullName>
    </submittedName>
</protein>
<accession>A0A839SP44</accession>
<proteinExistence type="predicted"/>
<reference evidence="1" key="1">
    <citation type="submission" date="2020-08" db="EMBL/GenBank/DDBJ databases">
        <title>Genomic Encyclopedia of Type Strains, Phase III (KMG-III): the genomes of soil and plant-associated and newly described type strains.</title>
        <authorList>
            <person name="Whitman W."/>
        </authorList>
    </citation>
    <scope>NUCLEOTIDE SEQUENCE [LARGE SCALE GENOMIC DNA]</scope>
    <source>
        <strain evidence="1">CECT 8628</strain>
    </source>
</reference>
<name>A0A839SP44_9SPHI</name>
<comment type="caution">
    <text evidence="1">The sequence shown here is derived from an EMBL/GenBank/DDBJ whole genome shotgun (WGS) entry which is preliminary data.</text>
</comment>
<keyword evidence="2" id="KW-1185">Reference proteome</keyword>
<evidence type="ECO:0000313" key="1">
    <source>
        <dbReference type="EMBL" id="MBB3058259.1"/>
    </source>
</evidence>